<feature type="compositionally biased region" description="Polar residues" evidence="1">
    <location>
        <begin position="235"/>
        <end position="254"/>
    </location>
</feature>
<sequence>MPSAVQTCCGPSGSRLNPPGHMLQDDTPPRRIGAADLKALKGLKRVPSPQPERDSGELEVSETRETPDTLRGDFKKCFLKIPVELVETEISETKSTLDGGEGRPNTADTAATTEGAAAGAGGTGCERRGRVRLLGRPPARLHPEEPAPPTSGTRVEGTFQAEQRGQREGPRGHQAEHKRPPHSEAAASKRGLVGPAQGKAAQHSQTPPGNSPRREQAQDYTETCLPGHKLETTHAAASSGRTGLPGTTQPSDAQSARGRPPAGAAGGPRALEHKPPSSGAPCSGRLGVCTPTPRTPPGAQSSEPIPEGCCPQGEGLSGHKQRPGPCSHGPPSPSPSTTRGWAQAPLPGGHP</sequence>
<dbReference type="Proteomes" id="UP000322234">
    <property type="component" value="Unassembled WGS sequence"/>
</dbReference>
<proteinExistence type="predicted"/>
<accession>A0A6B0RJR3</accession>
<feature type="region of interest" description="Disordered" evidence="1">
    <location>
        <begin position="42"/>
        <end position="74"/>
    </location>
</feature>
<dbReference type="EMBL" id="VBQZ03000064">
    <property type="protein sequence ID" value="MXQ90469.1"/>
    <property type="molecule type" value="Genomic_DNA"/>
</dbReference>
<feature type="region of interest" description="Disordered" evidence="1">
    <location>
        <begin position="88"/>
        <end position="351"/>
    </location>
</feature>
<feature type="region of interest" description="Disordered" evidence="1">
    <location>
        <begin position="1"/>
        <end position="30"/>
    </location>
</feature>
<evidence type="ECO:0000313" key="2">
    <source>
        <dbReference type="EMBL" id="MXQ90469.1"/>
    </source>
</evidence>
<feature type="compositionally biased region" description="Low complexity" evidence="1">
    <location>
        <begin position="256"/>
        <end position="269"/>
    </location>
</feature>
<gene>
    <name evidence="2" type="ORF">E5288_WYG016090</name>
</gene>
<dbReference type="AlphaFoldDB" id="A0A6B0RJR3"/>
<feature type="compositionally biased region" description="Basic and acidic residues" evidence="1">
    <location>
        <begin position="51"/>
        <end position="74"/>
    </location>
</feature>
<feature type="compositionally biased region" description="Basic and acidic residues" evidence="1">
    <location>
        <begin position="164"/>
        <end position="182"/>
    </location>
</feature>
<keyword evidence="3" id="KW-1185">Reference proteome</keyword>
<feature type="compositionally biased region" description="Low complexity" evidence="1">
    <location>
        <begin position="106"/>
        <end position="117"/>
    </location>
</feature>
<reference evidence="2" key="1">
    <citation type="submission" date="2019-10" db="EMBL/GenBank/DDBJ databases">
        <title>The sequence and de novo assembly of the wild yak genome.</title>
        <authorList>
            <person name="Liu Y."/>
        </authorList>
    </citation>
    <scope>NUCLEOTIDE SEQUENCE [LARGE SCALE GENOMIC DNA]</scope>
    <source>
        <strain evidence="2">WY2019</strain>
    </source>
</reference>
<organism evidence="2 3">
    <name type="scientific">Bos mutus</name>
    <name type="common">wild yak</name>
    <dbReference type="NCBI Taxonomy" id="72004"/>
    <lineage>
        <taxon>Eukaryota</taxon>
        <taxon>Metazoa</taxon>
        <taxon>Chordata</taxon>
        <taxon>Craniata</taxon>
        <taxon>Vertebrata</taxon>
        <taxon>Euteleostomi</taxon>
        <taxon>Mammalia</taxon>
        <taxon>Eutheria</taxon>
        <taxon>Laurasiatheria</taxon>
        <taxon>Artiodactyla</taxon>
        <taxon>Ruminantia</taxon>
        <taxon>Pecora</taxon>
        <taxon>Bovidae</taxon>
        <taxon>Bovinae</taxon>
        <taxon>Bos</taxon>
    </lineage>
</organism>
<evidence type="ECO:0000313" key="3">
    <source>
        <dbReference type="Proteomes" id="UP000322234"/>
    </source>
</evidence>
<comment type="caution">
    <text evidence="2">The sequence shown here is derived from an EMBL/GenBank/DDBJ whole genome shotgun (WGS) entry which is preliminary data.</text>
</comment>
<evidence type="ECO:0000256" key="1">
    <source>
        <dbReference type="SAM" id="MobiDB-lite"/>
    </source>
</evidence>
<name>A0A6B0RJR3_9CETA</name>
<protein>
    <submittedName>
        <fullName evidence="2">Uncharacterized protein</fullName>
    </submittedName>
</protein>